<gene>
    <name evidence="1" type="ORF">DVS28_b0089</name>
</gene>
<dbReference type="AlphaFoldDB" id="A0A346Y5W2"/>
<geneLocation type="plasmid" evidence="2">
    <name>pedy32-46i</name>
</geneLocation>
<proteinExistence type="predicted"/>
<accession>A0A346Y5W2</accession>
<evidence type="ECO:0000313" key="2">
    <source>
        <dbReference type="Proteomes" id="UP000264006"/>
    </source>
</evidence>
<dbReference type="RefSeq" id="WP_114594470.1">
    <property type="nucleotide sequence ID" value="NZ_CP031166.1"/>
</dbReference>
<organism evidence="1 2">
    <name type="scientific">Euzebya pacifica</name>
    <dbReference type="NCBI Taxonomy" id="1608957"/>
    <lineage>
        <taxon>Bacteria</taxon>
        <taxon>Bacillati</taxon>
        <taxon>Actinomycetota</taxon>
        <taxon>Nitriliruptoria</taxon>
        <taxon>Euzebyales</taxon>
    </lineage>
</organism>
<dbReference type="EMBL" id="CP031166">
    <property type="protein sequence ID" value="AXV09859.1"/>
    <property type="molecule type" value="Genomic_DNA"/>
</dbReference>
<dbReference type="KEGG" id="euz:DVS28_b0089"/>
<keyword evidence="2" id="KW-1185">Reference proteome</keyword>
<keyword evidence="1" id="KW-0614">Plasmid</keyword>
<protein>
    <submittedName>
        <fullName evidence="1">Uncharacterized protein</fullName>
    </submittedName>
</protein>
<reference evidence="1 2" key="1">
    <citation type="submission" date="2018-09" db="EMBL/GenBank/DDBJ databases">
        <title>Complete genome sequence of Euzebya sp. DY32-46 isolated from seawater of Pacific Ocean.</title>
        <authorList>
            <person name="Xu L."/>
            <person name="Wu Y.-H."/>
            <person name="Xu X.-W."/>
        </authorList>
    </citation>
    <scope>NUCLEOTIDE SEQUENCE [LARGE SCALE GENOMIC DNA]</scope>
    <source>
        <strain evidence="1 2">DY32-46</strain>
        <plasmid evidence="2">pedy32-46i</plasmid>
    </source>
</reference>
<dbReference type="Proteomes" id="UP000264006">
    <property type="component" value="Plasmid pEDY32-46I"/>
</dbReference>
<sequence length="139" mass="14797">MSSTRADAHDRYSAAARIVLNGYRQMAAAAETILAEDLADLLDGEEARASGITGITEVTIRIEWSGSESTDETVTAVRNSHGADVANAVLAQQDGATIAEWLTEQILDLPGRTYLVDALREADELPTDIVITVPQNATA</sequence>
<name>A0A346Y5W2_9ACTN</name>
<evidence type="ECO:0000313" key="1">
    <source>
        <dbReference type="EMBL" id="AXV09859.1"/>
    </source>
</evidence>